<dbReference type="RefSeq" id="WP_075493475.1">
    <property type="nucleotide sequence ID" value="NZ_CP053844.1"/>
</dbReference>
<reference evidence="1 2" key="1">
    <citation type="submission" date="2016-02" db="EMBL/GenBank/DDBJ databases">
        <authorList>
            <consortium name="Pathogen Informatics"/>
        </authorList>
    </citation>
    <scope>NUCLEOTIDE SEQUENCE [LARGE SCALE GENOMIC DNA]</scope>
    <source>
        <strain evidence="1 2">RC20</strain>
    </source>
</reference>
<dbReference type="OrthoDB" id="5333999at2"/>
<dbReference type="Proteomes" id="UP000069632">
    <property type="component" value="Unassembled WGS sequence"/>
</dbReference>
<accession>A0A128EGW3</accession>
<keyword evidence="2" id="KW-1185">Reference proteome</keyword>
<dbReference type="EMBL" id="FIZP01000002">
    <property type="protein sequence ID" value="CZE47037.1"/>
    <property type="molecule type" value="Genomic_DNA"/>
</dbReference>
<sequence length="139" mass="15841">MLEKVLNDSEFALMMQRNVKECVEFLLKKEFSFSVMANLELVLFNPDLPKEIKDTFKFPAIVFELGGYTLQSAFIKDDELKFEAGFGENDFASVVSVPLASVIQIVVDNSPILVNFAITKSKKEDYKRAKSRKIFSLEE</sequence>
<evidence type="ECO:0000313" key="1">
    <source>
        <dbReference type="EMBL" id="CZE47037.1"/>
    </source>
</evidence>
<evidence type="ECO:0000313" key="2">
    <source>
        <dbReference type="Proteomes" id="UP000069632"/>
    </source>
</evidence>
<name>A0A128EGW3_9BACT</name>
<gene>
    <name evidence="1" type="ORF">ERS672216_00682</name>
</gene>
<dbReference type="AlphaFoldDB" id="A0A128EGW3"/>
<organism evidence="1 2">
    <name type="scientific">Campylobacter geochelonis</name>
    <dbReference type="NCBI Taxonomy" id="1780362"/>
    <lineage>
        <taxon>Bacteria</taxon>
        <taxon>Pseudomonadati</taxon>
        <taxon>Campylobacterota</taxon>
        <taxon>Epsilonproteobacteria</taxon>
        <taxon>Campylobacterales</taxon>
        <taxon>Campylobacteraceae</taxon>
        <taxon>Campylobacter</taxon>
    </lineage>
</organism>
<protein>
    <submittedName>
        <fullName evidence="1">Uncharacterized protein</fullName>
    </submittedName>
</protein>
<proteinExistence type="predicted"/>